<gene>
    <name evidence="5" type="primary">vapC</name>
    <name evidence="7" type="ORF">C7441_114109</name>
</gene>
<dbReference type="InterPro" id="IPR022907">
    <property type="entry name" value="VapC_family"/>
</dbReference>
<dbReference type="InterPro" id="IPR029060">
    <property type="entry name" value="PIN-like_dom_sf"/>
</dbReference>
<proteinExistence type="inferred from homology"/>
<dbReference type="SUPFAM" id="SSF88723">
    <property type="entry name" value="PIN domain-like"/>
    <property type="match status" value="1"/>
</dbReference>
<organism evidence="7 8">
    <name type="scientific">Pseudaminobacter salicylatoxidans</name>
    <dbReference type="NCBI Taxonomy" id="93369"/>
    <lineage>
        <taxon>Bacteria</taxon>
        <taxon>Pseudomonadati</taxon>
        <taxon>Pseudomonadota</taxon>
        <taxon>Alphaproteobacteria</taxon>
        <taxon>Hyphomicrobiales</taxon>
        <taxon>Phyllobacteriaceae</taxon>
        <taxon>Pseudaminobacter</taxon>
    </lineage>
</organism>
<keyword evidence="2 5" id="KW-0540">Nuclease</keyword>
<keyword evidence="8" id="KW-1185">Reference proteome</keyword>
<dbReference type="CDD" id="cd18692">
    <property type="entry name" value="PIN_VapC-like"/>
    <property type="match status" value="1"/>
</dbReference>
<keyword evidence="1 5" id="KW-1277">Toxin-antitoxin system</keyword>
<name>A0A316CKQ3_PSESE</name>
<feature type="domain" description="PIN" evidence="6">
    <location>
        <begin position="9"/>
        <end position="118"/>
    </location>
</feature>
<evidence type="ECO:0000256" key="3">
    <source>
        <dbReference type="ARBA" id="ARBA00022723"/>
    </source>
</evidence>
<dbReference type="GO" id="GO:0090729">
    <property type="term" value="F:toxin activity"/>
    <property type="evidence" value="ECO:0007669"/>
    <property type="project" value="UniProtKB-KW"/>
</dbReference>
<dbReference type="Pfam" id="PF01850">
    <property type="entry name" value="PIN"/>
    <property type="match status" value="1"/>
</dbReference>
<comment type="similarity">
    <text evidence="5">Belongs to the PINc/VapC protein family.</text>
</comment>
<dbReference type="PANTHER" id="PTHR38826:SF5">
    <property type="entry name" value="RIBONUCLEASE VAPC13"/>
    <property type="match status" value="1"/>
</dbReference>
<evidence type="ECO:0000256" key="1">
    <source>
        <dbReference type="ARBA" id="ARBA00022649"/>
    </source>
</evidence>
<dbReference type="InterPro" id="IPR002716">
    <property type="entry name" value="PIN_dom"/>
</dbReference>
<protein>
    <recommendedName>
        <fullName evidence="5">Ribonuclease VapC</fullName>
        <shortName evidence="5">RNase VapC</shortName>
        <ecNumber evidence="5">3.1.-.-</ecNumber>
    </recommendedName>
    <alternativeName>
        <fullName evidence="5">Toxin VapC</fullName>
    </alternativeName>
</protein>
<evidence type="ECO:0000256" key="5">
    <source>
        <dbReference type="HAMAP-Rule" id="MF_00265"/>
    </source>
</evidence>
<accession>A0A316CKQ3</accession>
<keyword evidence="4 5" id="KW-0378">Hydrolase</keyword>
<evidence type="ECO:0000256" key="2">
    <source>
        <dbReference type="ARBA" id="ARBA00022722"/>
    </source>
</evidence>
<dbReference type="GO" id="GO:0004540">
    <property type="term" value="F:RNA nuclease activity"/>
    <property type="evidence" value="ECO:0007669"/>
    <property type="project" value="InterPro"/>
</dbReference>
<dbReference type="GO" id="GO:0016787">
    <property type="term" value="F:hydrolase activity"/>
    <property type="evidence" value="ECO:0007669"/>
    <property type="project" value="UniProtKB-KW"/>
</dbReference>
<keyword evidence="5" id="KW-0460">Magnesium</keyword>
<evidence type="ECO:0000313" key="8">
    <source>
        <dbReference type="Proteomes" id="UP000245396"/>
    </source>
</evidence>
<dbReference type="AlphaFoldDB" id="A0A316CKQ3"/>
<sequence length="138" mass="15225">MPAEQGGAFFDTNVLLYLASADEAKARRTETLLQSGGKTSVQVLNEIASVARRKMALSWAETREFLMLIRELLTVVSLTEEVHEVGLLIAERHRLAIYDGMIVAAALTSGCETLLSEDMHHGLTIEQQLTIRNPFVAL</sequence>
<dbReference type="PANTHER" id="PTHR38826">
    <property type="entry name" value="RIBONUCLEASE VAPC13"/>
    <property type="match status" value="1"/>
</dbReference>
<dbReference type="GO" id="GO:0000287">
    <property type="term" value="F:magnesium ion binding"/>
    <property type="evidence" value="ECO:0007669"/>
    <property type="project" value="UniProtKB-UniRule"/>
</dbReference>
<comment type="cofactor">
    <cofactor evidence="5">
        <name>Mg(2+)</name>
        <dbReference type="ChEBI" id="CHEBI:18420"/>
    </cofactor>
</comment>
<keyword evidence="5" id="KW-0800">Toxin</keyword>
<comment type="caution">
    <text evidence="7">The sequence shown here is derived from an EMBL/GenBank/DDBJ whole genome shotgun (WGS) entry which is preliminary data.</text>
</comment>
<dbReference type="EC" id="3.1.-.-" evidence="5"/>
<evidence type="ECO:0000313" key="7">
    <source>
        <dbReference type="EMBL" id="PWJ79832.1"/>
    </source>
</evidence>
<dbReference type="Proteomes" id="UP000245396">
    <property type="component" value="Unassembled WGS sequence"/>
</dbReference>
<dbReference type="EMBL" id="QGGG01000014">
    <property type="protein sequence ID" value="PWJ79832.1"/>
    <property type="molecule type" value="Genomic_DNA"/>
</dbReference>
<evidence type="ECO:0000259" key="6">
    <source>
        <dbReference type="Pfam" id="PF01850"/>
    </source>
</evidence>
<keyword evidence="3 5" id="KW-0479">Metal-binding</keyword>
<dbReference type="Gene3D" id="3.40.50.1010">
    <property type="entry name" value="5'-nuclease"/>
    <property type="match status" value="1"/>
</dbReference>
<dbReference type="OrthoDB" id="163436at2"/>
<comment type="function">
    <text evidence="5">Toxic component of a toxin-antitoxin (TA) system. An RNase.</text>
</comment>
<feature type="binding site" evidence="5">
    <location>
        <position position="99"/>
    </location>
    <ligand>
        <name>Mg(2+)</name>
        <dbReference type="ChEBI" id="CHEBI:18420"/>
    </ligand>
</feature>
<dbReference type="HAMAP" id="MF_00265">
    <property type="entry name" value="VapC_Nob1"/>
    <property type="match status" value="1"/>
</dbReference>
<dbReference type="InterPro" id="IPR052106">
    <property type="entry name" value="PINc/VapC_TA"/>
</dbReference>
<feature type="binding site" evidence="5">
    <location>
        <position position="11"/>
    </location>
    <ligand>
        <name>Mg(2+)</name>
        <dbReference type="ChEBI" id="CHEBI:18420"/>
    </ligand>
</feature>
<reference evidence="7 8" key="1">
    <citation type="submission" date="2018-05" db="EMBL/GenBank/DDBJ databases">
        <title>Genomic Encyclopedia of Type Strains, Phase IV (KMG-IV): sequencing the most valuable type-strain genomes for metagenomic binning, comparative biology and taxonomic classification.</title>
        <authorList>
            <person name="Goeker M."/>
        </authorList>
    </citation>
    <scope>NUCLEOTIDE SEQUENCE [LARGE SCALE GENOMIC DNA]</scope>
    <source>
        <strain evidence="7 8">DSM 6986</strain>
    </source>
</reference>
<evidence type="ECO:0000256" key="4">
    <source>
        <dbReference type="ARBA" id="ARBA00022801"/>
    </source>
</evidence>